<dbReference type="PROSITE" id="PS00345">
    <property type="entry name" value="ETS_DOMAIN_1"/>
    <property type="match status" value="1"/>
</dbReference>
<evidence type="ECO:0000256" key="5">
    <source>
        <dbReference type="RuleBase" id="RU004019"/>
    </source>
</evidence>
<evidence type="ECO:0000256" key="4">
    <source>
        <dbReference type="ARBA" id="ARBA00023242"/>
    </source>
</evidence>
<keyword evidence="4 5" id="KW-0539">Nucleus</keyword>
<comment type="subcellular location">
    <subcellularLocation>
        <location evidence="1 5">Nucleus</location>
    </subcellularLocation>
</comment>
<dbReference type="Proteomes" id="UP001347796">
    <property type="component" value="Unassembled WGS sequence"/>
</dbReference>
<evidence type="ECO:0000256" key="1">
    <source>
        <dbReference type="ARBA" id="ARBA00004123"/>
    </source>
</evidence>
<dbReference type="GO" id="GO:0043565">
    <property type="term" value="F:sequence-specific DNA binding"/>
    <property type="evidence" value="ECO:0007669"/>
    <property type="project" value="InterPro"/>
</dbReference>
<dbReference type="InterPro" id="IPR036390">
    <property type="entry name" value="WH_DNA-bd_sf"/>
</dbReference>
<evidence type="ECO:0000313" key="8">
    <source>
        <dbReference type="EMBL" id="KAK6172740.1"/>
    </source>
</evidence>
<dbReference type="GO" id="GO:0030154">
    <property type="term" value="P:cell differentiation"/>
    <property type="evidence" value="ECO:0007669"/>
    <property type="project" value="TreeGrafter"/>
</dbReference>
<keyword evidence="3 5" id="KW-0238">DNA-binding</keyword>
<dbReference type="Pfam" id="PF00178">
    <property type="entry name" value="Ets"/>
    <property type="match status" value="1"/>
</dbReference>
<dbReference type="EMBL" id="JAZGQO010000011">
    <property type="protein sequence ID" value="KAK6172740.1"/>
    <property type="molecule type" value="Genomic_DNA"/>
</dbReference>
<dbReference type="FunFam" id="1.10.10.10:FF:000039">
    <property type="entry name" value="Friend leukemia integration 1 transcription factor"/>
    <property type="match status" value="1"/>
</dbReference>
<organism evidence="8 9">
    <name type="scientific">Patella caerulea</name>
    <name type="common">Rayed Mediterranean limpet</name>
    <dbReference type="NCBI Taxonomy" id="87958"/>
    <lineage>
        <taxon>Eukaryota</taxon>
        <taxon>Metazoa</taxon>
        <taxon>Spiralia</taxon>
        <taxon>Lophotrochozoa</taxon>
        <taxon>Mollusca</taxon>
        <taxon>Gastropoda</taxon>
        <taxon>Patellogastropoda</taxon>
        <taxon>Patelloidea</taxon>
        <taxon>Patellidae</taxon>
        <taxon>Patella</taxon>
    </lineage>
</organism>
<evidence type="ECO:0000256" key="2">
    <source>
        <dbReference type="ARBA" id="ARBA00005562"/>
    </source>
</evidence>
<gene>
    <name evidence="8" type="ORF">SNE40_016340</name>
</gene>
<dbReference type="InterPro" id="IPR000418">
    <property type="entry name" value="Ets_dom"/>
</dbReference>
<dbReference type="Gene3D" id="1.10.10.10">
    <property type="entry name" value="Winged helix-like DNA-binding domain superfamily/Winged helix DNA-binding domain"/>
    <property type="match status" value="1"/>
</dbReference>
<dbReference type="GO" id="GO:0005634">
    <property type="term" value="C:nucleus"/>
    <property type="evidence" value="ECO:0007669"/>
    <property type="project" value="UniProtKB-SubCell"/>
</dbReference>
<dbReference type="InterPro" id="IPR046328">
    <property type="entry name" value="ETS_fam"/>
</dbReference>
<dbReference type="PANTHER" id="PTHR11849:SF304">
    <property type="entry name" value="DNA-BINDING PROTEIN D-ETS-3"/>
    <property type="match status" value="1"/>
</dbReference>
<dbReference type="PANTHER" id="PTHR11849">
    <property type="entry name" value="ETS"/>
    <property type="match status" value="1"/>
</dbReference>
<dbReference type="GO" id="GO:0000981">
    <property type="term" value="F:DNA-binding transcription factor activity, RNA polymerase II-specific"/>
    <property type="evidence" value="ECO:0007669"/>
    <property type="project" value="TreeGrafter"/>
</dbReference>
<dbReference type="SUPFAM" id="SSF46785">
    <property type="entry name" value="Winged helix' DNA-binding domain"/>
    <property type="match status" value="1"/>
</dbReference>
<comment type="caution">
    <text evidence="8">The sequence shown here is derived from an EMBL/GenBank/DDBJ whole genome shotgun (WGS) entry which is preliminary data.</text>
</comment>
<reference evidence="8 9" key="1">
    <citation type="submission" date="2024-01" db="EMBL/GenBank/DDBJ databases">
        <title>The genome of the rayed Mediterranean limpet Patella caerulea (Linnaeus, 1758).</title>
        <authorList>
            <person name="Anh-Thu Weber A."/>
            <person name="Halstead-Nussloch G."/>
        </authorList>
    </citation>
    <scope>NUCLEOTIDE SEQUENCE [LARGE SCALE GENOMIC DNA]</scope>
    <source>
        <strain evidence="8">AATW-2023a</strain>
        <tissue evidence="8">Whole specimen</tissue>
    </source>
</reference>
<feature type="region of interest" description="Disordered" evidence="6">
    <location>
        <begin position="279"/>
        <end position="299"/>
    </location>
</feature>
<sequence length="367" mass="42669">MASTDFYNVGGNVHQVYDFPSVQDTRVPSTESYYSDLTFTDFLNSFNEPSLYEDLQPVKQLQSCYETTFQPSYQAYQSPLPLKRPPSYEEHMQMEANKVLPTPITTTSQSDDAVSGLLSDVMDCILSEKSKEEEKKGKKAAVVQLRRLATLLVSGGGQLQLWQFLLELLTDKENECCIKWEGTNGEFRMTDPEEVARRWGQRRNRKNMTYDKVSRAMRYYYDRLILTKVAGKRYTYKFNFKMLLKMQRNFTTPATKPKSSELERIVISSERFPIIVNKLPRKPTPSPDLSTSPTTVYNQPVGETRKSITTNQQPCDINMDYYNYNQQYYTNNPSCPPLTHVDQYNTSFNYYSDDNNSYDCNFNYDFL</sequence>
<accession>A0AAN8PNE7</accession>
<proteinExistence type="inferred from homology"/>
<dbReference type="SMART" id="SM00413">
    <property type="entry name" value="ETS"/>
    <property type="match status" value="1"/>
</dbReference>
<evidence type="ECO:0000256" key="6">
    <source>
        <dbReference type="SAM" id="MobiDB-lite"/>
    </source>
</evidence>
<dbReference type="AlphaFoldDB" id="A0AAN8PNE7"/>
<comment type="similarity">
    <text evidence="2 5">Belongs to the ETS family.</text>
</comment>
<dbReference type="PRINTS" id="PR00454">
    <property type="entry name" value="ETSDOMAIN"/>
</dbReference>
<protein>
    <recommendedName>
        <fullName evidence="7">ETS domain-containing protein</fullName>
    </recommendedName>
</protein>
<evidence type="ECO:0000256" key="3">
    <source>
        <dbReference type="ARBA" id="ARBA00023125"/>
    </source>
</evidence>
<dbReference type="PROSITE" id="PS50061">
    <property type="entry name" value="ETS_DOMAIN_3"/>
    <property type="match status" value="1"/>
</dbReference>
<evidence type="ECO:0000259" key="7">
    <source>
        <dbReference type="PROSITE" id="PS50061"/>
    </source>
</evidence>
<evidence type="ECO:0000313" key="9">
    <source>
        <dbReference type="Proteomes" id="UP001347796"/>
    </source>
</evidence>
<keyword evidence="9" id="KW-1185">Reference proteome</keyword>
<dbReference type="InterPro" id="IPR036388">
    <property type="entry name" value="WH-like_DNA-bd_sf"/>
</dbReference>
<feature type="domain" description="ETS" evidence="7">
    <location>
        <begin position="159"/>
        <end position="239"/>
    </location>
</feature>
<name>A0AAN8PNE7_PATCE</name>